<proteinExistence type="predicted"/>
<organism evidence="1 2">
    <name type="scientific">Rhodoblastus acidophilus</name>
    <name type="common">Rhodopseudomonas acidophila</name>
    <dbReference type="NCBI Taxonomy" id="1074"/>
    <lineage>
        <taxon>Bacteria</taxon>
        <taxon>Pseudomonadati</taxon>
        <taxon>Pseudomonadota</taxon>
        <taxon>Alphaproteobacteria</taxon>
        <taxon>Hyphomicrobiales</taxon>
        <taxon>Rhodoblastaceae</taxon>
        <taxon>Rhodoblastus</taxon>
    </lineage>
</organism>
<protein>
    <submittedName>
        <fullName evidence="1">Uncharacterized protein</fullName>
    </submittedName>
</protein>
<sequence>MSKSGKRMKAYAVQEDCEGTGGIVFAKHAIVARREGANEYNGGEFHGVTCRRAKWADEFAETGIVPASVMIANGWWFECSYCGQKIDEDSLYDRRLPISGVVGSQHSLIFCCKSHALKHRLEDAQRKRAEAEGIKLFSEMVLKRLPDAKLLVEPQNLRPHAYVRGHLGGPWVYSQIIISFTFPGMKIGPASLRYEADYGVRIGPCRPTFSCCNGDREAFEAFAEAQKMAAP</sequence>
<dbReference type="RefSeq" id="WP_088522453.1">
    <property type="nucleotide sequence ID" value="NZ_FYDG01000024.1"/>
</dbReference>
<dbReference type="Proteomes" id="UP000198418">
    <property type="component" value="Unassembled WGS sequence"/>
</dbReference>
<dbReference type="OrthoDB" id="8421304at2"/>
<dbReference type="AlphaFoldDB" id="A0A212SC69"/>
<name>A0A212SC69_RHOAC</name>
<gene>
    <name evidence="1" type="ORF">SAMN06265338_1247</name>
</gene>
<accession>A0A212SC69</accession>
<dbReference type="EMBL" id="FYDG01000024">
    <property type="protein sequence ID" value="SNB83009.1"/>
    <property type="molecule type" value="Genomic_DNA"/>
</dbReference>
<keyword evidence="2" id="KW-1185">Reference proteome</keyword>
<evidence type="ECO:0000313" key="2">
    <source>
        <dbReference type="Proteomes" id="UP000198418"/>
    </source>
</evidence>
<reference evidence="2" key="1">
    <citation type="submission" date="2017-06" db="EMBL/GenBank/DDBJ databases">
        <authorList>
            <person name="Varghese N."/>
            <person name="Submissions S."/>
        </authorList>
    </citation>
    <scope>NUCLEOTIDE SEQUENCE [LARGE SCALE GENOMIC DNA]</scope>
    <source>
        <strain evidence="2">DSM 137</strain>
    </source>
</reference>
<evidence type="ECO:0000313" key="1">
    <source>
        <dbReference type="EMBL" id="SNB83009.1"/>
    </source>
</evidence>